<evidence type="ECO:0000259" key="6">
    <source>
        <dbReference type="PROSITE" id="PS50110"/>
    </source>
</evidence>
<keyword evidence="1" id="KW-0805">Transcription regulation</keyword>
<dbReference type="PANTHER" id="PTHR48111:SF67">
    <property type="entry name" value="TRANSCRIPTIONAL REGULATORY PROTEIN TCTD"/>
    <property type="match status" value="1"/>
</dbReference>
<keyword evidence="4" id="KW-0597">Phosphoprotein</keyword>
<dbReference type="GO" id="GO:0032993">
    <property type="term" value="C:protein-DNA complex"/>
    <property type="evidence" value="ECO:0007669"/>
    <property type="project" value="TreeGrafter"/>
</dbReference>
<feature type="domain" description="HTH luxR-type" evidence="5">
    <location>
        <begin position="146"/>
        <end position="211"/>
    </location>
</feature>
<reference evidence="7" key="1">
    <citation type="journal article" date="2018" name="Genome Biol. Evol.">
        <title>Mitochondrial and Plastid Genomes from Coralline Red Algae Provide Insights into the Incongruent Evolutionary Histories of Organelles.</title>
        <authorList>
            <person name="Lee J."/>
            <person name="Song H.J."/>
            <person name="In Park S."/>
            <person name="Lee Y.M."/>
            <person name="Jeong S.Y."/>
            <person name="Oh Cho T."/>
            <person name="Kim J.H."/>
            <person name="Choi H.G."/>
            <person name="Choi C.G."/>
            <person name="Nelson W.A."/>
            <person name="Fredericq S."/>
            <person name="Bhattacharya D."/>
            <person name="Su Yoon H."/>
        </authorList>
    </citation>
    <scope>NUCLEOTIDE SEQUENCE</scope>
</reference>
<dbReference type="CDD" id="cd06170">
    <property type="entry name" value="LuxR_C_like"/>
    <property type="match status" value="1"/>
</dbReference>
<sequence length="222" mass="25173">MSKQILIVDDDMQLGSAIQSYLSLKGYKVYVANDPSMAFLLLDLHVFDLIISDIMMPQMNGYEFVIKLRSCSSLSKVPVVFLTAKGMTEDRIKGYNLGCYAYLTKPFHPSELLSIINNILNNLALLRKISCKGQSHYLSSGNQELANIQLSDFTLREISILRLLIKGKMNKEIASNLHLSVRNVEKYVSRLLSKTNTRNRTELAQLPWQAILRANDGTRTRE</sequence>
<dbReference type="PROSITE" id="PS50043">
    <property type="entry name" value="HTH_LUXR_2"/>
    <property type="match status" value="1"/>
</dbReference>
<dbReference type="GO" id="GO:0000976">
    <property type="term" value="F:transcription cis-regulatory region binding"/>
    <property type="evidence" value="ECO:0007669"/>
    <property type="project" value="TreeGrafter"/>
</dbReference>
<dbReference type="Pfam" id="PF00072">
    <property type="entry name" value="Response_reg"/>
    <property type="match status" value="1"/>
</dbReference>
<organism evidence="7">
    <name type="scientific">Rhodogorgon sp</name>
    <dbReference type="NCBI Taxonomy" id="2485824"/>
    <lineage>
        <taxon>Eukaryota</taxon>
        <taxon>Rhodophyta</taxon>
        <taxon>Florideophyceae</taxon>
        <taxon>Corallinophycidae</taxon>
        <taxon>Rhodogorgonales</taxon>
        <taxon>Rhodogorgonaceae</taxon>
        <taxon>Rhodogorgon</taxon>
    </lineage>
</organism>
<dbReference type="SMART" id="SM00448">
    <property type="entry name" value="REC"/>
    <property type="match status" value="1"/>
</dbReference>
<keyword evidence="2" id="KW-0238">DNA-binding</keyword>
<dbReference type="InterPro" id="IPR039420">
    <property type="entry name" value="WalR-like"/>
</dbReference>
<dbReference type="GO" id="GO:0000156">
    <property type="term" value="F:phosphorelay response regulator activity"/>
    <property type="evidence" value="ECO:0007669"/>
    <property type="project" value="TreeGrafter"/>
</dbReference>
<dbReference type="Gene3D" id="1.10.10.10">
    <property type="entry name" value="Winged helix-like DNA-binding domain superfamily/Winged helix DNA-binding domain"/>
    <property type="match status" value="1"/>
</dbReference>
<accession>A0A3G3MHU9</accession>
<dbReference type="InterPro" id="IPR001789">
    <property type="entry name" value="Sig_transdc_resp-reg_receiver"/>
</dbReference>
<dbReference type="PRINTS" id="PR00038">
    <property type="entry name" value="HTHLUXR"/>
</dbReference>
<proteinExistence type="predicted"/>
<evidence type="ECO:0008006" key="8">
    <source>
        <dbReference type="Google" id="ProtNLM"/>
    </source>
</evidence>
<dbReference type="SUPFAM" id="SSF46894">
    <property type="entry name" value="C-terminal effector domain of the bipartite response regulators"/>
    <property type="match status" value="1"/>
</dbReference>
<dbReference type="PROSITE" id="PS50110">
    <property type="entry name" value="RESPONSE_REGULATORY"/>
    <property type="match status" value="1"/>
</dbReference>
<feature type="domain" description="Response regulatory" evidence="6">
    <location>
        <begin position="4"/>
        <end position="120"/>
    </location>
</feature>
<dbReference type="GO" id="GO:0005829">
    <property type="term" value="C:cytosol"/>
    <property type="evidence" value="ECO:0007669"/>
    <property type="project" value="TreeGrafter"/>
</dbReference>
<dbReference type="InterPro" id="IPR011006">
    <property type="entry name" value="CheY-like_superfamily"/>
</dbReference>
<dbReference type="SMART" id="SM00421">
    <property type="entry name" value="HTH_LUXR"/>
    <property type="match status" value="1"/>
</dbReference>
<evidence type="ECO:0000256" key="2">
    <source>
        <dbReference type="ARBA" id="ARBA00023125"/>
    </source>
</evidence>
<dbReference type="PANTHER" id="PTHR48111">
    <property type="entry name" value="REGULATOR OF RPOS"/>
    <property type="match status" value="1"/>
</dbReference>
<evidence type="ECO:0000256" key="4">
    <source>
        <dbReference type="PROSITE-ProRule" id="PRU00169"/>
    </source>
</evidence>
<gene>
    <name evidence="7" type="primary">ycf29</name>
</gene>
<evidence type="ECO:0000259" key="5">
    <source>
        <dbReference type="PROSITE" id="PS50043"/>
    </source>
</evidence>
<keyword evidence="7" id="KW-0934">Plastid</keyword>
<dbReference type="PROSITE" id="PS00622">
    <property type="entry name" value="HTH_LUXR_1"/>
    <property type="match status" value="1"/>
</dbReference>
<feature type="modified residue" description="4-aspartylphosphate" evidence="4">
    <location>
        <position position="53"/>
    </location>
</feature>
<geneLocation type="plastid" evidence="7"/>
<name>A0A3G3MHU9_9FLOR</name>
<dbReference type="InterPro" id="IPR000792">
    <property type="entry name" value="Tscrpt_reg_LuxR_C"/>
</dbReference>
<keyword evidence="3" id="KW-0804">Transcription</keyword>
<dbReference type="AlphaFoldDB" id="A0A3G3MHU9"/>
<dbReference type="SUPFAM" id="SSF52172">
    <property type="entry name" value="CheY-like"/>
    <property type="match status" value="1"/>
</dbReference>
<evidence type="ECO:0000313" key="7">
    <source>
        <dbReference type="EMBL" id="AYR06391.1"/>
    </source>
</evidence>
<dbReference type="EMBL" id="MH281630">
    <property type="protein sequence ID" value="AYR06391.1"/>
    <property type="molecule type" value="Genomic_DNA"/>
</dbReference>
<evidence type="ECO:0000256" key="3">
    <source>
        <dbReference type="ARBA" id="ARBA00023163"/>
    </source>
</evidence>
<dbReference type="InterPro" id="IPR016032">
    <property type="entry name" value="Sig_transdc_resp-reg_C-effctor"/>
</dbReference>
<dbReference type="Pfam" id="PF00196">
    <property type="entry name" value="GerE"/>
    <property type="match status" value="1"/>
</dbReference>
<evidence type="ECO:0000256" key="1">
    <source>
        <dbReference type="ARBA" id="ARBA00023015"/>
    </source>
</evidence>
<protein>
    <recommendedName>
        <fullName evidence="8">TctD-like protein</fullName>
    </recommendedName>
</protein>
<dbReference type="Gene3D" id="3.40.50.2300">
    <property type="match status" value="1"/>
</dbReference>
<dbReference type="InterPro" id="IPR036388">
    <property type="entry name" value="WH-like_DNA-bd_sf"/>
</dbReference>
<dbReference type="GO" id="GO:0006355">
    <property type="term" value="P:regulation of DNA-templated transcription"/>
    <property type="evidence" value="ECO:0007669"/>
    <property type="project" value="InterPro"/>
</dbReference>